<name>A0A433CW50_9FUNG</name>
<evidence type="ECO:0000313" key="2">
    <source>
        <dbReference type="Proteomes" id="UP000268093"/>
    </source>
</evidence>
<dbReference type="AlphaFoldDB" id="A0A433CW50"/>
<evidence type="ECO:0000313" key="1">
    <source>
        <dbReference type="EMBL" id="RUP42871.1"/>
    </source>
</evidence>
<organism evidence="1 2">
    <name type="scientific">Jimgerdemannia flammicorona</name>
    <dbReference type="NCBI Taxonomy" id="994334"/>
    <lineage>
        <taxon>Eukaryota</taxon>
        <taxon>Fungi</taxon>
        <taxon>Fungi incertae sedis</taxon>
        <taxon>Mucoromycota</taxon>
        <taxon>Mucoromycotina</taxon>
        <taxon>Endogonomycetes</taxon>
        <taxon>Endogonales</taxon>
        <taxon>Endogonaceae</taxon>
        <taxon>Jimgerdemannia</taxon>
    </lineage>
</organism>
<reference evidence="1 2" key="1">
    <citation type="journal article" date="2018" name="New Phytol.">
        <title>Phylogenomics of Endogonaceae and evolution of mycorrhizas within Mucoromycota.</title>
        <authorList>
            <person name="Chang Y."/>
            <person name="Desiro A."/>
            <person name="Na H."/>
            <person name="Sandor L."/>
            <person name="Lipzen A."/>
            <person name="Clum A."/>
            <person name="Barry K."/>
            <person name="Grigoriev I.V."/>
            <person name="Martin F.M."/>
            <person name="Stajich J.E."/>
            <person name="Smith M.E."/>
            <person name="Bonito G."/>
            <person name="Spatafora J.W."/>
        </authorList>
    </citation>
    <scope>NUCLEOTIDE SEQUENCE [LARGE SCALE GENOMIC DNA]</scope>
    <source>
        <strain evidence="1 2">GMNB39</strain>
    </source>
</reference>
<dbReference type="EMBL" id="RBNI01012222">
    <property type="protein sequence ID" value="RUP42871.1"/>
    <property type="molecule type" value="Genomic_DNA"/>
</dbReference>
<sequence>MTKSTTSAVSKPFLHPPRSRARRLTSLVAMARRAFPETQVLARLRYSRVGATAETEVRRVAGARKLLVISRALILGTPSMWLARSDIRLVMAAASSS</sequence>
<comment type="caution">
    <text evidence="1">The sequence shown here is derived from an EMBL/GenBank/DDBJ whole genome shotgun (WGS) entry which is preliminary data.</text>
</comment>
<gene>
    <name evidence="1" type="ORF">BC936DRAFT_137959</name>
</gene>
<dbReference type="Proteomes" id="UP000268093">
    <property type="component" value="Unassembled WGS sequence"/>
</dbReference>
<protein>
    <submittedName>
        <fullName evidence="1">Uncharacterized protein</fullName>
    </submittedName>
</protein>
<proteinExistence type="predicted"/>
<keyword evidence="2" id="KW-1185">Reference proteome</keyword>
<accession>A0A433CW50</accession>